<dbReference type="GeneID" id="69026865"/>
<reference evidence="2" key="1">
    <citation type="journal article" date="2015" name="PLoS Genet.">
        <title>The dynamic genome and transcriptome of the human fungal pathogen Blastomyces and close relative Emmonsia.</title>
        <authorList>
            <person name="Munoz J.F."/>
            <person name="Gauthier G.M."/>
            <person name="Desjardins C.A."/>
            <person name="Gallo J.E."/>
            <person name="Holder J."/>
            <person name="Sullivan T.D."/>
            <person name="Marty A.J."/>
            <person name="Carmen J.C."/>
            <person name="Chen Z."/>
            <person name="Ding L."/>
            <person name="Gujja S."/>
            <person name="Magrini V."/>
            <person name="Misas E."/>
            <person name="Mitreva M."/>
            <person name="Priest M."/>
            <person name="Saif S."/>
            <person name="Whiston E.A."/>
            <person name="Young S."/>
            <person name="Zeng Q."/>
            <person name="Goldman W.E."/>
            <person name="Mardis E.R."/>
            <person name="Taylor J.W."/>
            <person name="McEwen J.G."/>
            <person name="Clay O.K."/>
            <person name="Klein B.S."/>
            <person name="Cuomo C.A."/>
        </authorList>
    </citation>
    <scope>NUCLEOTIDE SEQUENCE [LARGE SCALE GENOMIC DNA]</scope>
    <source>
        <strain evidence="2">ER-3 / ATCC MYA-2586</strain>
    </source>
</reference>
<evidence type="ECO:0000313" key="1">
    <source>
        <dbReference type="EMBL" id="EEQ89655.2"/>
    </source>
</evidence>
<dbReference type="EMBL" id="EQ999977">
    <property type="protein sequence ID" value="EEQ89655.2"/>
    <property type="molecule type" value="Genomic_DNA"/>
</dbReference>
<organism evidence="1 2">
    <name type="scientific">Ajellomyces dermatitidis (strain ER-3 / ATCC MYA-2586)</name>
    <name type="common">Blastomyces dermatitidis</name>
    <dbReference type="NCBI Taxonomy" id="559297"/>
    <lineage>
        <taxon>Eukaryota</taxon>
        <taxon>Fungi</taxon>
        <taxon>Dikarya</taxon>
        <taxon>Ascomycota</taxon>
        <taxon>Pezizomycotina</taxon>
        <taxon>Eurotiomycetes</taxon>
        <taxon>Eurotiomycetidae</taxon>
        <taxon>Onygenales</taxon>
        <taxon>Ajellomycetaceae</taxon>
        <taxon>Blastomyces</taxon>
    </lineage>
</organism>
<accession>A0ABP2EZC2</accession>
<sequence>MVGYLERQPSSHHIILCTRSNDVHFFSSKFPLVVKMAPARLSKPDEQMEFAPPFYPFYRHPWGVIFTEREDGDGGWSRLCVCQSIVNFNHATNLFKWIKMVLLRYINIFACF</sequence>
<dbReference type="Proteomes" id="UP000002039">
    <property type="component" value="Unassembled WGS sequence"/>
</dbReference>
<keyword evidence="2" id="KW-1185">Reference proteome</keyword>
<gene>
    <name evidence="1" type="ORF">BDCG_04775</name>
</gene>
<proteinExistence type="predicted"/>
<protein>
    <submittedName>
        <fullName evidence="1">Uncharacterized protein</fullName>
    </submittedName>
</protein>
<dbReference type="RefSeq" id="XP_045276532.1">
    <property type="nucleotide sequence ID" value="XM_045420417.1"/>
</dbReference>
<name>A0ABP2EZC2_AJEDR</name>
<evidence type="ECO:0000313" key="2">
    <source>
        <dbReference type="Proteomes" id="UP000002039"/>
    </source>
</evidence>